<organism evidence="1 2">
    <name type="scientific">Roseobacter denitrificans (strain ATCC 33942 / OCh 114)</name>
    <name type="common">Erythrobacter sp. (strain OCh 114)</name>
    <name type="synonym">Roseobacter denitrificans</name>
    <dbReference type="NCBI Taxonomy" id="375451"/>
    <lineage>
        <taxon>Bacteria</taxon>
        <taxon>Pseudomonadati</taxon>
        <taxon>Pseudomonadota</taxon>
        <taxon>Alphaproteobacteria</taxon>
        <taxon>Rhodobacterales</taxon>
        <taxon>Roseobacteraceae</taxon>
        <taxon>Roseobacter</taxon>
    </lineage>
</organism>
<protein>
    <submittedName>
        <fullName evidence="1">Uncharacterized protein</fullName>
    </submittedName>
</protein>
<gene>
    <name evidence="1" type="ordered locus">RD1_3761</name>
</gene>
<dbReference type="KEGG" id="rde:RD1_3761"/>
<evidence type="ECO:0000313" key="2">
    <source>
        <dbReference type="Proteomes" id="UP000007029"/>
    </source>
</evidence>
<reference evidence="1 2" key="1">
    <citation type="journal article" date="2007" name="J. Bacteriol.">
        <title>The complete genome sequence of Roseobacter denitrificans reveals a mixotrophic rather than photosynthetic metabolism.</title>
        <authorList>
            <person name="Swingley W.D."/>
            <person name="Sadekar S."/>
            <person name="Mastrian S.D."/>
            <person name="Matthies H.J."/>
            <person name="Hao J."/>
            <person name="Ramos H."/>
            <person name="Acharya C.R."/>
            <person name="Conrad A.L."/>
            <person name="Taylor H.L."/>
            <person name="Dejesa L.C."/>
            <person name="Shah M.K."/>
            <person name="O'huallachain M.E."/>
            <person name="Lince M.T."/>
            <person name="Blankenship R.E."/>
            <person name="Beatty J.T."/>
            <person name="Touchman J.W."/>
        </authorList>
    </citation>
    <scope>NUCLEOTIDE SEQUENCE [LARGE SCALE GENOMIC DNA]</scope>
    <source>
        <strain evidence="2">ATCC 33942 / OCh 114</strain>
    </source>
</reference>
<accession>Q161W4</accession>
<name>Q161W4_ROSDO</name>
<keyword evidence="2" id="KW-1185">Reference proteome</keyword>
<dbReference type="EMBL" id="CP000362">
    <property type="protein sequence ID" value="ABG33229.1"/>
    <property type="molecule type" value="Genomic_DNA"/>
</dbReference>
<dbReference type="STRING" id="375451.RD1_3761"/>
<sequence>MPWQDQISSPPVTHGASARFCHAQVGVGFYLSYKIHSRDMRSILRCPGRDGLSRWAQVFSQWT</sequence>
<dbReference type="HOGENOM" id="CLU_2883091_0_0_5"/>
<proteinExistence type="predicted"/>
<dbReference type="AlphaFoldDB" id="Q161W4"/>
<dbReference type="Proteomes" id="UP000007029">
    <property type="component" value="Chromosome"/>
</dbReference>
<evidence type="ECO:0000313" key="1">
    <source>
        <dbReference type="EMBL" id="ABG33229.1"/>
    </source>
</evidence>